<sequence>MWVQDFVKQERSRILVKERKLFLNRVMIQTMRRRLQSLKRQMLRKMKQRMMRGKRQTVHNEKVAKTLREKAIQQMAANGIIIDSGEEKVALQIFPKVAGLARRVHDNAVLKEKFERLVSADEELHGQQRALTR</sequence>
<dbReference type="GeneID" id="6082390"/>
<dbReference type="AlphaFoldDB" id="B0DS09"/>
<accession>B0DS09</accession>
<reference evidence="1 3" key="1">
    <citation type="journal article" date="2008" name="Nature">
        <title>The genome of Laccaria bicolor provides insights into mycorrhizal symbiosis.</title>
        <authorList>
            <person name="Martin F."/>
            <person name="Aerts A."/>
            <person name="Ahren D."/>
            <person name="Brun A."/>
            <person name="Danchin E.G.J."/>
            <person name="Duchaussoy F."/>
            <person name="Gibon J."/>
            <person name="Kohler A."/>
            <person name="Lindquist E."/>
            <person name="Pereda V."/>
            <person name="Salamov A."/>
            <person name="Shapiro H.J."/>
            <person name="Wuyts J."/>
            <person name="Blaudez D."/>
            <person name="Buee M."/>
            <person name="Brokstein P."/>
            <person name="Canbaeck B."/>
            <person name="Cohen D."/>
            <person name="Courty P.E."/>
            <person name="Coutinho P.M."/>
            <person name="Delaruelle C."/>
            <person name="Detter J.C."/>
            <person name="Deveau A."/>
            <person name="DiFazio S."/>
            <person name="Duplessis S."/>
            <person name="Fraissinet-Tachet L."/>
            <person name="Lucic E."/>
            <person name="Frey-Klett P."/>
            <person name="Fourrey C."/>
            <person name="Feussner I."/>
            <person name="Gay G."/>
            <person name="Grimwood J."/>
            <person name="Hoegger P.J."/>
            <person name="Jain P."/>
            <person name="Kilaru S."/>
            <person name="Labbe J."/>
            <person name="Lin Y.C."/>
            <person name="Legue V."/>
            <person name="Le Tacon F."/>
            <person name="Marmeisse R."/>
            <person name="Melayah D."/>
            <person name="Montanini B."/>
            <person name="Muratet M."/>
            <person name="Nehls U."/>
            <person name="Niculita-Hirzel H."/>
            <person name="Oudot-Le Secq M.P."/>
            <person name="Peter M."/>
            <person name="Quesneville H."/>
            <person name="Rajashekar B."/>
            <person name="Reich M."/>
            <person name="Rouhier N."/>
            <person name="Schmutz J."/>
            <person name="Yin T."/>
            <person name="Chalot M."/>
            <person name="Henrissat B."/>
            <person name="Kuees U."/>
            <person name="Lucas S."/>
            <person name="Van de Peer Y."/>
            <person name="Podila G.K."/>
            <person name="Polle A."/>
            <person name="Pukkila P.J."/>
            <person name="Richardson P.M."/>
            <person name="Rouze P."/>
            <person name="Sanders I.R."/>
            <person name="Stajich J.E."/>
            <person name="Tunlid A."/>
            <person name="Tuskan G."/>
            <person name="Grigoriev I.V."/>
        </authorList>
    </citation>
    <scope>NUCLEOTIDE SEQUENCE [LARGE SCALE GENOMIC DNA]</scope>
    <source>
        <strain evidence="3">S238N-H82 / ATCC MYA-4686</strain>
    </source>
</reference>
<name>B0DS09_LACBS</name>
<proteinExistence type="predicted"/>
<keyword evidence="3" id="KW-1185">Reference proteome</keyword>
<evidence type="ECO:0000313" key="3">
    <source>
        <dbReference type="Proteomes" id="UP000001194"/>
    </source>
</evidence>
<dbReference type="KEGG" id="lbc:LACBIDRAFT_332225"/>
<dbReference type="RefSeq" id="XP_001886748.1">
    <property type="nucleotide sequence ID" value="XM_001886713.1"/>
</dbReference>
<dbReference type="KEGG" id="lbc:LACBIDRAFT_332232"/>
<evidence type="ECO:0000313" key="1">
    <source>
        <dbReference type="EMBL" id="EDR02704.1"/>
    </source>
</evidence>
<gene>
    <name evidence="1" type="ORF">LACBIDRAFT_332225</name>
    <name evidence="2" type="ORF">LACBIDRAFT_332232</name>
</gene>
<dbReference type="GeneID" id="6082384"/>
<evidence type="ECO:0000313" key="2">
    <source>
        <dbReference type="EMBL" id="EDR02710.1"/>
    </source>
</evidence>
<organism evidence="3">
    <name type="scientific">Laccaria bicolor (strain S238N-H82 / ATCC MYA-4686)</name>
    <name type="common">Bicoloured deceiver</name>
    <name type="synonym">Laccaria laccata var. bicolor</name>
    <dbReference type="NCBI Taxonomy" id="486041"/>
    <lineage>
        <taxon>Eukaryota</taxon>
        <taxon>Fungi</taxon>
        <taxon>Dikarya</taxon>
        <taxon>Basidiomycota</taxon>
        <taxon>Agaricomycotina</taxon>
        <taxon>Agaricomycetes</taxon>
        <taxon>Agaricomycetidae</taxon>
        <taxon>Agaricales</taxon>
        <taxon>Agaricineae</taxon>
        <taxon>Hydnangiaceae</taxon>
        <taxon>Laccaria</taxon>
    </lineage>
</organism>
<dbReference type="RefSeq" id="XP_001886754.1">
    <property type="nucleotide sequence ID" value="XM_001886719.1"/>
</dbReference>
<dbReference type="EMBL" id="DS547129">
    <property type="protein sequence ID" value="EDR02710.1"/>
    <property type="molecule type" value="Genomic_DNA"/>
</dbReference>
<dbReference type="HOGENOM" id="CLU_1907062_0_0_1"/>
<dbReference type="InParanoid" id="B0DS09"/>
<dbReference type="Proteomes" id="UP000001194">
    <property type="component" value="Unassembled WGS sequence"/>
</dbReference>
<protein>
    <submittedName>
        <fullName evidence="1">Predicted protein</fullName>
    </submittedName>
</protein>
<dbReference type="OrthoDB" id="3050260at2759"/>
<dbReference type="EMBL" id="DS547129">
    <property type="protein sequence ID" value="EDR02704.1"/>
    <property type="molecule type" value="Genomic_DNA"/>
</dbReference>